<dbReference type="SUPFAM" id="SSF81524">
    <property type="entry name" value="14 kDa protein of cytochrome bc1 complex (Ubiquinol-cytochrome c reductase)"/>
    <property type="match status" value="1"/>
</dbReference>
<evidence type="ECO:0000256" key="6">
    <source>
        <dbReference type="ARBA" id="ARBA00022982"/>
    </source>
</evidence>
<evidence type="ECO:0000256" key="8">
    <source>
        <dbReference type="ARBA" id="ARBA00023136"/>
    </source>
</evidence>
<keyword evidence="5 9" id="KW-0999">Mitochondrion inner membrane</keyword>
<evidence type="ECO:0000256" key="1">
    <source>
        <dbReference type="ARBA" id="ARBA00004443"/>
    </source>
</evidence>
<dbReference type="GO" id="GO:0045275">
    <property type="term" value="C:respiratory chain complex III"/>
    <property type="evidence" value="ECO:0007669"/>
    <property type="project" value="InterPro"/>
</dbReference>
<name>J6EU18_TRIAS</name>
<gene>
    <name evidence="10" type="ORF">A1Q1_05106</name>
</gene>
<dbReference type="VEuPathDB" id="FungiDB:A1Q1_05106"/>
<dbReference type="Proteomes" id="UP000002748">
    <property type="component" value="Unassembled WGS sequence"/>
</dbReference>
<dbReference type="Pfam" id="PF02271">
    <property type="entry name" value="UCR_14kD"/>
    <property type="match status" value="1"/>
</dbReference>
<dbReference type="PIRSF" id="PIRSF000022">
    <property type="entry name" value="Bc1_14K"/>
    <property type="match status" value="1"/>
</dbReference>
<keyword evidence="7 9" id="KW-0496">Mitochondrion</keyword>
<keyword evidence="6 9" id="KW-0249">Electron transport</keyword>
<evidence type="ECO:0000256" key="9">
    <source>
        <dbReference type="PIRNR" id="PIRNR000022"/>
    </source>
</evidence>
<sequence>MPSLYKALIPISKAYVNAAGYRKVGLKYDDLIIEERRDVEKAISRLPAIEGYDRAYRFRVAFQQDLMRRPLPKEQWLKPEDDVRYLTPYIKQVAKEDKERADWDSVTVKDSH</sequence>
<dbReference type="OrthoDB" id="425749at2759"/>
<evidence type="ECO:0000313" key="10">
    <source>
        <dbReference type="EMBL" id="EJT46277.1"/>
    </source>
</evidence>
<evidence type="ECO:0000256" key="4">
    <source>
        <dbReference type="ARBA" id="ARBA00022660"/>
    </source>
</evidence>
<keyword evidence="8 9" id="KW-0472">Membrane</keyword>
<comment type="function">
    <text evidence="9">Component of the ubiquinol-cytochrome c oxidoreductase, a multisubunit transmembrane complex that is part of the mitochondrial electron transport chain which drives oxidative phosphorylation.</text>
</comment>
<dbReference type="HOGENOM" id="CLU_115154_1_0_1"/>
<comment type="subcellular location">
    <subcellularLocation>
        <location evidence="1">Mitochondrion inner membrane</location>
        <topology evidence="1">Peripheral membrane protein</topology>
        <orientation evidence="1">Matrix side</orientation>
    </subcellularLocation>
</comment>
<dbReference type="KEGG" id="tasa:A1Q1_05106"/>
<comment type="caution">
    <text evidence="10">The sequence shown here is derived from an EMBL/GenBank/DDBJ whole genome shotgun (WGS) entry which is preliminary data.</text>
</comment>
<dbReference type="InterPro" id="IPR036544">
    <property type="entry name" value="QCR7_sf"/>
</dbReference>
<dbReference type="RefSeq" id="XP_014177388.1">
    <property type="nucleotide sequence ID" value="XM_014321913.1"/>
</dbReference>
<dbReference type="FunFam" id="1.10.1090.10:FF:000001">
    <property type="entry name" value="Cytochrome b-c1 complex subunit 7"/>
    <property type="match status" value="1"/>
</dbReference>
<dbReference type="InterPro" id="IPR003197">
    <property type="entry name" value="QCR7"/>
</dbReference>
<dbReference type="GO" id="GO:0005743">
    <property type="term" value="C:mitochondrial inner membrane"/>
    <property type="evidence" value="ECO:0007669"/>
    <property type="project" value="UniProtKB-SubCell"/>
</dbReference>
<dbReference type="EMBL" id="ALBS01000297">
    <property type="protein sequence ID" value="EJT46277.1"/>
    <property type="molecule type" value="Genomic_DNA"/>
</dbReference>
<evidence type="ECO:0000256" key="2">
    <source>
        <dbReference type="ARBA" id="ARBA00008554"/>
    </source>
</evidence>
<accession>J6EU18</accession>
<comment type="similarity">
    <text evidence="2 9">Belongs to the UQCRB/QCR7 family.</text>
</comment>
<dbReference type="GO" id="GO:0006122">
    <property type="term" value="P:mitochondrial electron transport, ubiquinol to cytochrome c"/>
    <property type="evidence" value="ECO:0007669"/>
    <property type="project" value="InterPro"/>
</dbReference>
<proteinExistence type="inferred from homology"/>
<dbReference type="Gene3D" id="1.10.1090.10">
    <property type="entry name" value="Cytochrome b-c1 complex subunit 7"/>
    <property type="match status" value="1"/>
</dbReference>
<dbReference type="PANTHER" id="PTHR12022:SF0">
    <property type="entry name" value="CYTOCHROME B-C1 COMPLEX SUBUNIT 7"/>
    <property type="match status" value="1"/>
</dbReference>
<dbReference type="GeneID" id="25988618"/>
<evidence type="ECO:0000256" key="7">
    <source>
        <dbReference type="ARBA" id="ARBA00023128"/>
    </source>
</evidence>
<evidence type="ECO:0000313" key="11">
    <source>
        <dbReference type="Proteomes" id="UP000002748"/>
    </source>
</evidence>
<dbReference type="AlphaFoldDB" id="J6EU18"/>
<dbReference type="PANTHER" id="PTHR12022">
    <property type="entry name" value="UBIQUINOL-CYTOCHROME C REDUCTASE COMPLEX 14 KD PROTEIN"/>
    <property type="match status" value="1"/>
</dbReference>
<evidence type="ECO:0000256" key="3">
    <source>
        <dbReference type="ARBA" id="ARBA00022448"/>
    </source>
</evidence>
<evidence type="ECO:0000256" key="5">
    <source>
        <dbReference type="ARBA" id="ARBA00022792"/>
    </source>
</evidence>
<organism evidence="10 11">
    <name type="scientific">Trichosporon asahii var. asahii (strain ATCC 90039 / CBS 2479 / JCM 2466 / KCTC 7840 / NBRC 103889/ NCYC 2677 / UAMH 7654)</name>
    <name type="common">Yeast</name>
    <dbReference type="NCBI Taxonomy" id="1186058"/>
    <lineage>
        <taxon>Eukaryota</taxon>
        <taxon>Fungi</taxon>
        <taxon>Dikarya</taxon>
        <taxon>Basidiomycota</taxon>
        <taxon>Agaricomycotina</taxon>
        <taxon>Tremellomycetes</taxon>
        <taxon>Trichosporonales</taxon>
        <taxon>Trichosporonaceae</taxon>
        <taxon>Trichosporon</taxon>
    </lineage>
</organism>
<reference evidence="10 11" key="1">
    <citation type="journal article" date="2012" name="Eukaryot. Cell">
        <title>Draft genome sequence of CBS 2479, the standard type strain of Trichosporon asahii.</title>
        <authorList>
            <person name="Yang R.Y."/>
            <person name="Li H.T."/>
            <person name="Zhu H."/>
            <person name="Zhou G.P."/>
            <person name="Wang M."/>
            <person name="Wang L."/>
        </authorList>
    </citation>
    <scope>NUCLEOTIDE SEQUENCE [LARGE SCALE GENOMIC DNA]</scope>
    <source>
        <strain evidence="11">ATCC 90039 / CBS 2479 / JCM 2466 / KCTC 7840 / NCYC 2677 / UAMH 7654</strain>
    </source>
</reference>
<protein>
    <recommendedName>
        <fullName evidence="9">Cytochrome b-c1 complex subunit 7</fullName>
    </recommendedName>
</protein>
<keyword evidence="3 9" id="KW-0813">Transport</keyword>
<keyword evidence="4 9" id="KW-0679">Respiratory chain</keyword>